<dbReference type="Proteomes" id="UP000821865">
    <property type="component" value="Chromosome 7"/>
</dbReference>
<gene>
    <name evidence="1" type="ORF">HPB49_009327</name>
</gene>
<name>A0ACB8CE16_DERSI</name>
<organism evidence="1 2">
    <name type="scientific">Dermacentor silvarum</name>
    <name type="common">Tick</name>
    <dbReference type="NCBI Taxonomy" id="543639"/>
    <lineage>
        <taxon>Eukaryota</taxon>
        <taxon>Metazoa</taxon>
        <taxon>Ecdysozoa</taxon>
        <taxon>Arthropoda</taxon>
        <taxon>Chelicerata</taxon>
        <taxon>Arachnida</taxon>
        <taxon>Acari</taxon>
        <taxon>Parasitiformes</taxon>
        <taxon>Ixodida</taxon>
        <taxon>Ixodoidea</taxon>
        <taxon>Ixodidae</taxon>
        <taxon>Rhipicephalinae</taxon>
        <taxon>Dermacentor</taxon>
    </lineage>
</organism>
<reference evidence="1" key="1">
    <citation type="submission" date="2020-05" db="EMBL/GenBank/DDBJ databases">
        <title>Large-scale comparative analyses of tick genomes elucidate their genetic diversity and vector capacities.</title>
        <authorList>
            <person name="Jia N."/>
            <person name="Wang J."/>
            <person name="Shi W."/>
            <person name="Du L."/>
            <person name="Sun Y."/>
            <person name="Zhan W."/>
            <person name="Jiang J."/>
            <person name="Wang Q."/>
            <person name="Zhang B."/>
            <person name="Ji P."/>
            <person name="Sakyi L.B."/>
            <person name="Cui X."/>
            <person name="Yuan T."/>
            <person name="Jiang B."/>
            <person name="Yang W."/>
            <person name="Lam T.T.-Y."/>
            <person name="Chang Q."/>
            <person name="Ding S."/>
            <person name="Wang X."/>
            <person name="Zhu J."/>
            <person name="Ruan X."/>
            <person name="Zhao L."/>
            <person name="Wei J."/>
            <person name="Que T."/>
            <person name="Du C."/>
            <person name="Cheng J."/>
            <person name="Dai P."/>
            <person name="Han X."/>
            <person name="Huang E."/>
            <person name="Gao Y."/>
            <person name="Liu J."/>
            <person name="Shao H."/>
            <person name="Ye R."/>
            <person name="Li L."/>
            <person name="Wei W."/>
            <person name="Wang X."/>
            <person name="Wang C."/>
            <person name="Yang T."/>
            <person name="Huo Q."/>
            <person name="Li W."/>
            <person name="Guo W."/>
            <person name="Chen H."/>
            <person name="Zhou L."/>
            <person name="Ni X."/>
            <person name="Tian J."/>
            <person name="Zhou Y."/>
            <person name="Sheng Y."/>
            <person name="Liu T."/>
            <person name="Pan Y."/>
            <person name="Xia L."/>
            <person name="Li J."/>
            <person name="Zhao F."/>
            <person name="Cao W."/>
        </authorList>
    </citation>
    <scope>NUCLEOTIDE SEQUENCE</scope>
    <source>
        <strain evidence="1">Dsil-2018</strain>
    </source>
</reference>
<sequence length="226" mass="24777">MSSSWLFIGVSATLVLSALAHCVTYGHCGKDKGSGKHLPCALKRDPVIMEDKLLLNACPALLNSKGKAAPVCCDAKQAETFKSQFKSLINIGVHRDSTCFRNFQNIVCQAFCSPNQSQFVAIFGNSTKEGHKPSATDIVYAVERSFAEAVYASCKDVRTRIFGTKLMKYMCGRYGSSDCSPQRFLDFVGAVRSEGGHSPLKIRYVIAETSIKVNNKTLEPFKPEVM</sequence>
<dbReference type="EMBL" id="CM023476">
    <property type="protein sequence ID" value="KAH7941023.1"/>
    <property type="molecule type" value="Genomic_DNA"/>
</dbReference>
<evidence type="ECO:0000313" key="1">
    <source>
        <dbReference type="EMBL" id="KAH7941023.1"/>
    </source>
</evidence>
<proteinExistence type="predicted"/>
<accession>A0ACB8CE16</accession>
<protein>
    <submittedName>
        <fullName evidence="1">Uncharacterized protein</fullName>
    </submittedName>
</protein>
<keyword evidence="2" id="KW-1185">Reference proteome</keyword>
<evidence type="ECO:0000313" key="2">
    <source>
        <dbReference type="Proteomes" id="UP000821865"/>
    </source>
</evidence>
<comment type="caution">
    <text evidence="1">The sequence shown here is derived from an EMBL/GenBank/DDBJ whole genome shotgun (WGS) entry which is preliminary data.</text>
</comment>